<evidence type="ECO:0000313" key="2">
    <source>
        <dbReference type="EMBL" id="KAH9422816.1"/>
    </source>
</evidence>
<reference evidence="2 3" key="1">
    <citation type="journal article" date="2018" name="J. Allergy Clin. Immunol.">
        <title>High-quality assembly of Dermatophagoides pteronyssinus genome and transcriptome reveals a wide range of novel allergens.</title>
        <authorList>
            <person name="Liu X.Y."/>
            <person name="Yang K.Y."/>
            <person name="Wang M.Q."/>
            <person name="Kwok J.S."/>
            <person name="Zeng X."/>
            <person name="Yang Z."/>
            <person name="Xiao X.J."/>
            <person name="Lau C.P."/>
            <person name="Li Y."/>
            <person name="Huang Z.M."/>
            <person name="Ba J.G."/>
            <person name="Yim A.K."/>
            <person name="Ouyang C.Y."/>
            <person name="Ngai S.M."/>
            <person name="Chan T.F."/>
            <person name="Leung E.L."/>
            <person name="Liu L."/>
            <person name="Liu Z.G."/>
            <person name="Tsui S.K."/>
        </authorList>
    </citation>
    <scope>NUCLEOTIDE SEQUENCE [LARGE SCALE GENOMIC DNA]</scope>
    <source>
        <strain evidence="2">Derp</strain>
    </source>
</reference>
<keyword evidence="1" id="KW-0472">Membrane</keyword>
<feature type="transmembrane region" description="Helical" evidence="1">
    <location>
        <begin position="30"/>
        <end position="47"/>
    </location>
</feature>
<accession>A0ABQ8JKG3</accession>
<name>A0ABQ8JKG3_DERPT</name>
<reference evidence="2 3" key="2">
    <citation type="journal article" date="2022" name="Mol. Biol. Evol.">
        <title>Comparative Genomics Reveals Insights into the Divergent Evolution of Astigmatic Mites and Household Pest Adaptations.</title>
        <authorList>
            <person name="Xiong Q."/>
            <person name="Wan A.T."/>
            <person name="Liu X."/>
            <person name="Fung C.S."/>
            <person name="Xiao X."/>
            <person name="Malainual N."/>
            <person name="Hou J."/>
            <person name="Wang L."/>
            <person name="Wang M."/>
            <person name="Yang K.Y."/>
            <person name="Cui Y."/>
            <person name="Leung E.L."/>
            <person name="Nong W."/>
            <person name="Shin S.K."/>
            <person name="Au S.W."/>
            <person name="Jeong K.Y."/>
            <person name="Chew F.T."/>
            <person name="Hui J.H."/>
            <person name="Leung T.F."/>
            <person name="Tungtrongchitr A."/>
            <person name="Zhong N."/>
            <person name="Liu Z."/>
            <person name="Tsui S.K."/>
        </authorList>
    </citation>
    <scope>NUCLEOTIDE SEQUENCE [LARGE SCALE GENOMIC DNA]</scope>
    <source>
        <strain evidence="2">Derp</strain>
    </source>
</reference>
<keyword evidence="1" id="KW-1133">Transmembrane helix</keyword>
<evidence type="ECO:0000313" key="3">
    <source>
        <dbReference type="Proteomes" id="UP000887458"/>
    </source>
</evidence>
<gene>
    <name evidence="2" type="ORF">DERP_008079</name>
</gene>
<keyword evidence="1" id="KW-0812">Transmembrane</keyword>
<keyword evidence="3" id="KW-1185">Reference proteome</keyword>
<evidence type="ECO:0000256" key="1">
    <source>
        <dbReference type="SAM" id="Phobius"/>
    </source>
</evidence>
<proteinExistence type="predicted"/>
<protein>
    <submittedName>
        <fullName evidence="2">Uncharacterized protein</fullName>
    </submittedName>
</protein>
<organism evidence="2 3">
    <name type="scientific">Dermatophagoides pteronyssinus</name>
    <name type="common">European house dust mite</name>
    <dbReference type="NCBI Taxonomy" id="6956"/>
    <lineage>
        <taxon>Eukaryota</taxon>
        <taxon>Metazoa</taxon>
        <taxon>Ecdysozoa</taxon>
        <taxon>Arthropoda</taxon>
        <taxon>Chelicerata</taxon>
        <taxon>Arachnida</taxon>
        <taxon>Acari</taxon>
        <taxon>Acariformes</taxon>
        <taxon>Sarcoptiformes</taxon>
        <taxon>Astigmata</taxon>
        <taxon>Psoroptidia</taxon>
        <taxon>Analgoidea</taxon>
        <taxon>Pyroglyphidae</taxon>
        <taxon>Dermatophagoidinae</taxon>
        <taxon>Dermatophagoides</taxon>
    </lineage>
</organism>
<dbReference type="Proteomes" id="UP000887458">
    <property type="component" value="Unassembled WGS sequence"/>
</dbReference>
<dbReference type="EMBL" id="NJHN03000035">
    <property type="protein sequence ID" value="KAH9422816.1"/>
    <property type="molecule type" value="Genomic_DNA"/>
</dbReference>
<sequence length="70" mass="7986">MFVVSSDPTSCTHRSKQVGFVKVKEKTSPLFLIDYTAVVVLPVCLLFRRVTYQSNLIAFDLVVVRMIQLH</sequence>
<comment type="caution">
    <text evidence="2">The sequence shown here is derived from an EMBL/GenBank/DDBJ whole genome shotgun (WGS) entry which is preliminary data.</text>
</comment>